<keyword evidence="4" id="KW-0862">Zinc</keyword>
<keyword evidence="5 6" id="KW-0560">Oxidoreductase</keyword>
<evidence type="ECO:0000313" key="9">
    <source>
        <dbReference type="EMBL" id="QDU62357.1"/>
    </source>
</evidence>
<proteinExistence type="inferred from homology"/>
<name>A0A518B5V2_9BACT</name>
<evidence type="ECO:0000256" key="3">
    <source>
        <dbReference type="ARBA" id="ARBA00022723"/>
    </source>
</evidence>
<dbReference type="Proteomes" id="UP000317093">
    <property type="component" value="Chromosome"/>
</dbReference>
<organism evidence="9 10">
    <name type="scientific">Kolteria novifilia</name>
    <dbReference type="NCBI Taxonomy" id="2527975"/>
    <lineage>
        <taxon>Bacteria</taxon>
        <taxon>Pseudomonadati</taxon>
        <taxon>Planctomycetota</taxon>
        <taxon>Planctomycetia</taxon>
        <taxon>Kolteriales</taxon>
        <taxon>Kolteriaceae</taxon>
        <taxon>Kolteria</taxon>
    </lineage>
</organism>
<dbReference type="PANTHER" id="PTHR21256">
    <property type="entry name" value="HISTIDINOL DEHYDROGENASE HDH"/>
    <property type="match status" value="1"/>
</dbReference>
<evidence type="ECO:0000256" key="1">
    <source>
        <dbReference type="ARBA" id="ARBA00001947"/>
    </source>
</evidence>
<evidence type="ECO:0000256" key="4">
    <source>
        <dbReference type="ARBA" id="ARBA00022833"/>
    </source>
</evidence>
<dbReference type="OrthoDB" id="9805269at2"/>
<keyword evidence="10" id="KW-1185">Reference proteome</keyword>
<evidence type="ECO:0000256" key="5">
    <source>
        <dbReference type="ARBA" id="ARBA00023002"/>
    </source>
</evidence>
<evidence type="ECO:0000256" key="7">
    <source>
        <dbReference type="RuleBase" id="RU004175"/>
    </source>
</evidence>
<dbReference type="Pfam" id="PF00815">
    <property type="entry name" value="Histidinol_dh"/>
    <property type="match status" value="1"/>
</dbReference>
<dbReference type="GO" id="GO:0000105">
    <property type="term" value="P:L-histidine biosynthetic process"/>
    <property type="evidence" value="ECO:0007669"/>
    <property type="project" value="InterPro"/>
</dbReference>
<reference evidence="9 10" key="1">
    <citation type="submission" date="2019-02" db="EMBL/GenBank/DDBJ databases">
        <title>Deep-cultivation of Planctomycetes and their phenomic and genomic characterization uncovers novel biology.</title>
        <authorList>
            <person name="Wiegand S."/>
            <person name="Jogler M."/>
            <person name="Boedeker C."/>
            <person name="Pinto D."/>
            <person name="Vollmers J."/>
            <person name="Rivas-Marin E."/>
            <person name="Kohn T."/>
            <person name="Peeters S.H."/>
            <person name="Heuer A."/>
            <person name="Rast P."/>
            <person name="Oberbeckmann S."/>
            <person name="Bunk B."/>
            <person name="Jeske O."/>
            <person name="Meyerdierks A."/>
            <person name="Storesund J.E."/>
            <person name="Kallscheuer N."/>
            <person name="Luecker S."/>
            <person name="Lage O.M."/>
            <person name="Pohl T."/>
            <person name="Merkel B.J."/>
            <person name="Hornburger P."/>
            <person name="Mueller R.-W."/>
            <person name="Bruemmer F."/>
            <person name="Labrenz M."/>
            <person name="Spormann A.M."/>
            <person name="Op den Camp H."/>
            <person name="Overmann J."/>
            <person name="Amann R."/>
            <person name="Jetten M.S.M."/>
            <person name="Mascher T."/>
            <person name="Medema M.H."/>
            <person name="Devos D.P."/>
            <person name="Kaster A.-K."/>
            <person name="Ovreas L."/>
            <person name="Rohde M."/>
            <person name="Galperin M.Y."/>
            <person name="Jogler C."/>
        </authorList>
    </citation>
    <scope>NUCLEOTIDE SEQUENCE [LARGE SCALE GENOMIC DNA]</scope>
    <source>
        <strain evidence="9 10">Pan216</strain>
    </source>
</reference>
<dbReference type="Gene3D" id="3.40.50.1980">
    <property type="entry name" value="Nitrogenase molybdenum iron protein domain"/>
    <property type="match status" value="2"/>
</dbReference>
<dbReference type="EMBL" id="CP036279">
    <property type="protein sequence ID" value="QDU62357.1"/>
    <property type="molecule type" value="Genomic_DNA"/>
</dbReference>
<feature type="region of interest" description="Disordered" evidence="8">
    <location>
        <begin position="433"/>
        <end position="479"/>
    </location>
</feature>
<evidence type="ECO:0000256" key="6">
    <source>
        <dbReference type="PIRNR" id="PIRNR000099"/>
    </source>
</evidence>
<dbReference type="PRINTS" id="PR00083">
    <property type="entry name" value="HOLDHDRGNASE"/>
</dbReference>
<comment type="similarity">
    <text evidence="2 6 7">Belongs to the histidinol dehydrogenase family.</text>
</comment>
<sequence>MSKSLRVRRIDHDSDCVLDEIATLRREAATCHAALDPEVSARIESVFGAPLDVTSLVDRVCEQVQQRGRDAVLELTRRLKGYDVTPERMRVTAEELADAHGKTDPILLHVLRRHRRQLRTFQAGILHRSATLPMGDHELQLLYRPIGRIGVCIPSGPRAITSLLMSVVPAQAAGVRQIAVLAPQAASGIDADELLGVCRELGLTEVYRVGGIQGVAALARGVEDMPAVDMIVGAGTTLVEAAKNRLSKRIGTDLPNAPSEIAIIADDSANPHYVAADLLCQVEQNQGIALLVTPNEGFAESVEEYLARQCEKWEASTTEEALIEQRVAIVVVPKLEDACKLTNGVAPERLLIATADPEALLPKIESAGSVLLGQYTPTAVGDYAAGPSSFLPTAGLARHASGLSANDFLKQISVVRYSLDRLRSTADDLQVMTSRDSRPAAQQSVEIRLRPAETLDLREEDLVAESTESTKSPTRPPTK</sequence>
<feature type="compositionally biased region" description="Basic and acidic residues" evidence="8">
    <location>
        <begin position="447"/>
        <end position="461"/>
    </location>
</feature>
<dbReference type="KEGG" id="knv:Pan216_32240"/>
<evidence type="ECO:0000313" key="10">
    <source>
        <dbReference type="Proteomes" id="UP000317093"/>
    </source>
</evidence>
<dbReference type="NCBIfam" id="TIGR00069">
    <property type="entry name" value="hisD"/>
    <property type="match status" value="1"/>
</dbReference>
<protein>
    <submittedName>
        <fullName evidence="9">Histidinol dehydrogenase</fullName>
        <ecNumber evidence="9">1.1.1.23</ecNumber>
    </submittedName>
</protein>
<dbReference type="GO" id="GO:0051287">
    <property type="term" value="F:NAD binding"/>
    <property type="evidence" value="ECO:0007669"/>
    <property type="project" value="InterPro"/>
</dbReference>
<comment type="cofactor">
    <cofactor evidence="1">
        <name>Zn(2+)</name>
        <dbReference type="ChEBI" id="CHEBI:29105"/>
    </cofactor>
</comment>
<dbReference type="GO" id="GO:0046872">
    <property type="term" value="F:metal ion binding"/>
    <property type="evidence" value="ECO:0007669"/>
    <property type="project" value="UniProtKB-KW"/>
</dbReference>
<dbReference type="PIRSF" id="PIRSF000099">
    <property type="entry name" value="Histidinol_dh"/>
    <property type="match status" value="1"/>
</dbReference>
<evidence type="ECO:0000256" key="2">
    <source>
        <dbReference type="ARBA" id="ARBA00010178"/>
    </source>
</evidence>
<evidence type="ECO:0000256" key="8">
    <source>
        <dbReference type="SAM" id="MobiDB-lite"/>
    </source>
</evidence>
<dbReference type="FunFam" id="3.40.50.1980:FF:000001">
    <property type="entry name" value="Histidinol dehydrogenase"/>
    <property type="match status" value="1"/>
</dbReference>
<gene>
    <name evidence="9" type="primary">hisD_2</name>
    <name evidence="9" type="ORF">Pan216_32240</name>
</gene>
<dbReference type="PANTHER" id="PTHR21256:SF2">
    <property type="entry name" value="HISTIDINE BIOSYNTHESIS TRIFUNCTIONAL PROTEIN"/>
    <property type="match status" value="1"/>
</dbReference>
<keyword evidence="3" id="KW-0479">Metal-binding</keyword>
<dbReference type="EC" id="1.1.1.23" evidence="9"/>
<dbReference type="CDD" id="cd06572">
    <property type="entry name" value="Histidinol_dh"/>
    <property type="match status" value="1"/>
</dbReference>
<dbReference type="AlphaFoldDB" id="A0A518B5V2"/>
<dbReference type="InterPro" id="IPR016161">
    <property type="entry name" value="Ald_DH/histidinol_DH"/>
</dbReference>
<dbReference type="RefSeq" id="WP_145259053.1">
    <property type="nucleotide sequence ID" value="NZ_CP036279.1"/>
</dbReference>
<dbReference type="InterPro" id="IPR022695">
    <property type="entry name" value="Histidinol_DH_monofunct"/>
</dbReference>
<dbReference type="GO" id="GO:0005829">
    <property type="term" value="C:cytosol"/>
    <property type="evidence" value="ECO:0007669"/>
    <property type="project" value="TreeGrafter"/>
</dbReference>
<dbReference type="GO" id="GO:0004399">
    <property type="term" value="F:histidinol dehydrogenase activity"/>
    <property type="evidence" value="ECO:0007669"/>
    <property type="project" value="UniProtKB-EC"/>
</dbReference>
<dbReference type="Gene3D" id="1.20.5.1300">
    <property type="match status" value="1"/>
</dbReference>
<dbReference type="InterPro" id="IPR012131">
    <property type="entry name" value="Hstdl_DH"/>
</dbReference>
<accession>A0A518B5V2</accession>
<dbReference type="SUPFAM" id="SSF53720">
    <property type="entry name" value="ALDH-like"/>
    <property type="match status" value="1"/>
</dbReference>